<dbReference type="Proteomes" id="UP000047420">
    <property type="component" value="Unassembled WGS sequence"/>
</dbReference>
<proteinExistence type="predicted"/>
<feature type="transmembrane region" description="Helical" evidence="1">
    <location>
        <begin position="162"/>
        <end position="185"/>
    </location>
</feature>
<feature type="transmembrane region" description="Helical" evidence="1">
    <location>
        <begin position="6"/>
        <end position="24"/>
    </location>
</feature>
<evidence type="ECO:0000313" key="2">
    <source>
        <dbReference type="EMBL" id="CRG52464.1"/>
    </source>
</evidence>
<keyword evidence="1" id="KW-0472">Membrane</keyword>
<dbReference type="EMBL" id="CVMG01000051">
    <property type="protein sequence ID" value="CRG52464.1"/>
    <property type="molecule type" value="Genomic_DNA"/>
</dbReference>
<name>A0ABM9TKN2_9GAMM</name>
<accession>A0ABM9TKN2</accession>
<reference evidence="2 3" key="1">
    <citation type="submission" date="2015-03" db="EMBL/GenBank/DDBJ databases">
        <authorList>
            <consortium name="Pathogen Informatics"/>
            <person name="Murphy D."/>
        </authorList>
    </citation>
    <scope>NUCLEOTIDE SEQUENCE [LARGE SCALE GENOMIC DNA]</scope>
    <source>
        <strain evidence="2 3">WP-931201</strain>
    </source>
</reference>
<comment type="caution">
    <text evidence="2">The sequence shown here is derived from an EMBL/GenBank/DDBJ whole genome shotgun (WGS) entry which is preliminary data.</text>
</comment>
<evidence type="ECO:0000256" key="1">
    <source>
        <dbReference type="SAM" id="Phobius"/>
    </source>
</evidence>
<keyword evidence="1" id="KW-0812">Transmembrane</keyword>
<sequence length="204" mass="23639">MDKIEYLLAAIGLLFTIFMGIAKFNRDGRKDRDQTYINFSAAMDKDNPDKYLVEKLFPDITKCYNTTYHEIYYLMKSSNPTQTTSEFSLIRKNWKIFTITESGFAIYSDNYNSSKKRYLKSIINIILFILIYGLSIAAPVLIGTVAEKWILVNIPSENHSVIIMMAAFFIVLISVFLVWICMRLISYTSAIFKSNKFIEKFNSI</sequence>
<keyword evidence="3" id="KW-1185">Reference proteome</keyword>
<keyword evidence="1" id="KW-1133">Transmembrane helix</keyword>
<gene>
    <name evidence="2" type="ORF">ERS008478_04140</name>
</gene>
<evidence type="ECO:0000313" key="3">
    <source>
        <dbReference type="Proteomes" id="UP000047420"/>
    </source>
</evidence>
<protein>
    <submittedName>
        <fullName evidence="2">Uncharacterized protein</fullName>
    </submittedName>
</protein>
<organism evidence="2 3">
    <name type="scientific">Yersinia wautersii</name>
    <dbReference type="NCBI Taxonomy" id="1341643"/>
    <lineage>
        <taxon>Bacteria</taxon>
        <taxon>Pseudomonadati</taxon>
        <taxon>Pseudomonadota</taxon>
        <taxon>Gammaproteobacteria</taxon>
        <taxon>Enterobacterales</taxon>
        <taxon>Yersiniaceae</taxon>
        <taxon>Yersinia</taxon>
    </lineage>
</organism>
<feature type="transmembrane region" description="Helical" evidence="1">
    <location>
        <begin position="122"/>
        <end position="142"/>
    </location>
</feature>